<dbReference type="Proteomes" id="UP001162480">
    <property type="component" value="Chromosome 4"/>
</dbReference>
<sequence length="326" mass="37499">MSNLPCAVVMNRDITGLDSAVCDARNILRGILLQDQQRYHEAIESYKTAILCRPKLTMAYLNLGIVYSLLGRNDEAEKKSVIHDIFQSYLNCSNVDITGLRHPRLHESTKISALYNLGRMYADQQKYQLAIKTYNKAIQRAPSYYGLQSIYNMLGEAYMKSDDEAKAEFWYQEALRVKPDHLPAHITMAKLLSRRNQPDKAEKWYLKAMALDSTYKTAHQHYSKYLLNYSAAAALSLSLSHTHTHARTHVHTHTHTHRQQQSGNYTEAEDFYQRATQLNPQVATAHMNLGAILQIASIFPSFFKHEQHNDHTYFHRRLPQNLIGCS</sequence>
<dbReference type="GO" id="GO:0000030">
    <property type="term" value="F:mannosyltransferase activity"/>
    <property type="evidence" value="ECO:0007669"/>
    <property type="project" value="TreeGrafter"/>
</dbReference>
<dbReference type="PANTHER" id="PTHR44216:SF3">
    <property type="entry name" value="PROTEIN O-MANNOSYL-TRANSFERASE TMTC2"/>
    <property type="match status" value="1"/>
</dbReference>
<keyword evidence="4" id="KW-1185">Reference proteome</keyword>
<dbReference type="InterPro" id="IPR052384">
    <property type="entry name" value="TMTC_O-mannosyltransferase"/>
</dbReference>
<protein>
    <submittedName>
        <fullName evidence="3">Protein O-mannosyl-transferase TMTC2</fullName>
    </submittedName>
</protein>
<accession>A0AA36ATF8</accession>
<keyword evidence="1" id="KW-0802">TPR repeat</keyword>
<dbReference type="PROSITE" id="PS50005">
    <property type="entry name" value="TPR"/>
    <property type="match status" value="2"/>
</dbReference>
<dbReference type="InterPro" id="IPR011990">
    <property type="entry name" value="TPR-like_helical_dom_sf"/>
</dbReference>
<dbReference type="Gene3D" id="1.25.40.10">
    <property type="entry name" value="Tetratricopeptide repeat domain"/>
    <property type="match status" value="2"/>
</dbReference>
<dbReference type="InterPro" id="IPR019734">
    <property type="entry name" value="TPR_rpt"/>
</dbReference>
<evidence type="ECO:0000313" key="3">
    <source>
        <dbReference type="EMBL" id="CAI9721794.1"/>
    </source>
</evidence>
<proteinExistence type="predicted"/>
<evidence type="ECO:0000256" key="1">
    <source>
        <dbReference type="PROSITE-ProRule" id="PRU00339"/>
    </source>
</evidence>
<feature type="compositionally biased region" description="Basic residues" evidence="2">
    <location>
        <begin position="246"/>
        <end position="258"/>
    </location>
</feature>
<reference evidence="3" key="1">
    <citation type="submission" date="2023-08" db="EMBL/GenBank/DDBJ databases">
        <authorList>
            <person name="Alioto T."/>
            <person name="Alioto T."/>
            <person name="Gomez Garrido J."/>
        </authorList>
    </citation>
    <scope>NUCLEOTIDE SEQUENCE</scope>
</reference>
<organism evidence="3 4">
    <name type="scientific">Octopus vulgaris</name>
    <name type="common">Common octopus</name>
    <dbReference type="NCBI Taxonomy" id="6645"/>
    <lineage>
        <taxon>Eukaryota</taxon>
        <taxon>Metazoa</taxon>
        <taxon>Spiralia</taxon>
        <taxon>Lophotrochozoa</taxon>
        <taxon>Mollusca</taxon>
        <taxon>Cephalopoda</taxon>
        <taxon>Coleoidea</taxon>
        <taxon>Octopodiformes</taxon>
        <taxon>Octopoda</taxon>
        <taxon>Incirrata</taxon>
        <taxon>Octopodidae</taxon>
        <taxon>Octopus</taxon>
    </lineage>
</organism>
<feature type="repeat" description="TPR" evidence="1">
    <location>
        <begin position="148"/>
        <end position="181"/>
    </location>
</feature>
<dbReference type="AlphaFoldDB" id="A0AA36ATF8"/>
<feature type="region of interest" description="Disordered" evidence="2">
    <location>
        <begin position="246"/>
        <end position="267"/>
    </location>
</feature>
<dbReference type="EMBL" id="OX597817">
    <property type="protein sequence ID" value="CAI9721794.1"/>
    <property type="molecule type" value="Genomic_DNA"/>
</dbReference>
<dbReference type="SMART" id="SM00028">
    <property type="entry name" value="TPR"/>
    <property type="match status" value="5"/>
</dbReference>
<evidence type="ECO:0000256" key="2">
    <source>
        <dbReference type="SAM" id="MobiDB-lite"/>
    </source>
</evidence>
<dbReference type="GO" id="GO:0005789">
    <property type="term" value="C:endoplasmic reticulum membrane"/>
    <property type="evidence" value="ECO:0007669"/>
    <property type="project" value="TreeGrafter"/>
</dbReference>
<dbReference type="GO" id="GO:0035269">
    <property type="term" value="P:protein O-linked glycosylation via mannose"/>
    <property type="evidence" value="ECO:0007669"/>
    <property type="project" value="TreeGrafter"/>
</dbReference>
<name>A0AA36ATF8_OCTVU</name>
<gene>
    <name evidence="3" type="ORF">OCTVUL_1B001164</name>
</gene>
<dbReference type="Pfam" id="PF13424">
    <property type="entry name" value="TPR_12"/>
    <property type="match status" value="1"/>
</dbReference>
<dbReference type="SUPFAM" id="SSF48452">
    <property type="entry name" value="TPR-like"/>
    <property type="match status" value="2"/>
</dbReference>
<evidence type="ECO:0000313" key="4">
    <source>
        <dbReference type="Proteomes" id="UP001162480"/>
    </source>
</evidence>
<feature type="repeat" description="TPR" evidence="1">
    <location>
        <begin position="111"/>
        <end position="144"/>
    </location>
</feature>
<dbReference type="PANTHER" id="PTHR44216">
    <property type="entry name" value="PROTEIN O-MANNOSYL-TRANSFERASE TMTC2"/>
    <property type="match status" value="1"/>
</dbReference>
<dbReference type="Pfam" id="PF13432">
    <property type="entry name" value="TPR_16"/>
    <property type="match status" value="2"/>
</dbReference>
<dbReference type="PROSITE" id="PS50293">
    <property type="entry name" value="TPR_REGION"/>
    <property type="match status" value="1"/>
</dbReference>